<keyword evidence="2" id="KW-1185">Reference proteome</keyword>
<protein>
    <submittedName>
        <fullName evidence="1">Uncharacterized protein</fullName>
    </submittedName>
</protein>
<gene>
    <name evidence="1" type="ORF">Pme01_61120</name>
</gene>
<reference evidence="1" key="1">
    <citation type="submission" date="2021-01" db="EMBL/GenBank/DDBJ databases">
        <title>Whole genome shotgun sequence of Planosporangium mesophilum NBRC 109066.</title>
        <authorList>
            <person name="Komaki H."/>
            <person name="Tamura T."/>
        </authorList>
    </citation>
    <scope>NUCLEOTIDE SEQUENCE</scope>
    <source>
        <strain evidence="1">NBRC 109066</strain>
    </source>
</reference>
<evidence type="ECO:0000313" key="2">
    <source>
        <dbReference type="Proteomes" id="UP000599074"/>
    </source>
</evidence>
<dbReference type="EMBL" id="BOON01000084">
    <property type="protein sequence ID" value="GII26515.1"/>
    <property type="molecule type" value="Genomic_DNA"/>
</dbReference>
<accession>A0A8J3TG38</accession>
<dbReference type="RefSeq" id="WP_168118270.1">
    <property type="nucleotide sequence ID" value="NZ_BOON01000084.1"/>
</dbReference>
<evidence type="ECO:0000313" key="1">
    <source>
        <dbReference type="EMBL" id="GII26515.1"/>
    </source>
</evidence>
<dbReference type="Proteomes" id="UP000599074">
    <property type="component" value="Unassembled WGS sequence"/>
</dbReference>
<comment type="caution">
    <text evidence="1">The sequence shown here is derived from an EMBL/GenBank/DDBJ whole genome shotgun (WGS) entry which is preliminary data.</text>
</comment>
<organism evidence="1 2">
    <name type="scientific">Planosporangium mesophilum</name>
    <dbReference type="NCBI Taxonomy" id="689768"/>
    <lineage>
        <taxon>Bacteria</taxon>
        <taxon>Bacillati</taxon>
        <taxon>Actinomycetota</taxon>
        <taxon>Actinomycetes</taxon>
        <taxon>Micromonosporales</taxon>
        <taxon>Micromonosporaceae</taxon>
        <taxon>Planosporangium</taxon>
    </lineage>
</organism>
<proteinExistence type="predicted"/>
<dbReference type="AlphaFoldDB" id="A0A8J3TG38"/>
<name>A0A8J3TG38_9ACTN</name>
<sequence length="93" mass="10852">MDRDDADRYPYRDRDLERVRPSELRVGDLVAHAGPAGSRMYCGDPVTFVAWAGFDPTWNCDTYRVEYRARWGEGYFVNPDRMHVYRVKTASEA</sequence>